<evidence type="ECO:0000256" key="1">
    <source>
        <dbReference type="SAM" id="MobiDB-lite"/>
    </source>
</evidence>
<sequence>MSDNMEKRHKSKMMSDDTNLVEVDITSKSKDKNSKSGRVSIYNKDKTPERSIKEDQSLANNYGEDKLDKENQNNEIRQLFGTSNFYMGENNKGDTEQEIKKGLDLIKDGKDVMQHRRETEEDEDMKYNIQ</sequence>
<organism evidence="2 3">
    <name type="scientific">Solanum bulbocastanum</name>
    <name type="common">Wild potato</name>
    <dbReference type="NCBI Taxonomy" id="147425"/>
    <lineage>
        <taxon>Eukaryota</taxon>
        <taxon>Viridiplantae</taxon>
        <taxon>Streptophyta</taxon>
        <taxon>Embryophyta</taxon>
        <taxon>Tracheophyta</taxon>
        <taxon>Spermatophyta</taxon>
        <taxon>Magnoliopsida</taxon>
        <taxon>eudicotyledons</taxon>
        <taxon>Gunneridae</taxon>
        <taxon>Pentapetalae</taxon>
        <taxon>asterids</taxon>
        <taxon>lamiids</taxon>
        <taxon>Solanales</taxon>
        <taxon>Solanaceae</taxon>
        <taxon>Solanoideae</taxon>
        <taxon>Solaneae</taxon>
        <taxon>Solanum</taxon>
    </lineage>
</organism>
<feature type="compositionally biased region" description="Basic and acidic residues" evidence="1">
    <location>
        <begin position="43"/>
        <end position="56"/>
    </location>
</feature>
<feature type="region of interest" description="Disordered" evidence="1">
    <location>
        <begin position="110"/>
        <end position="130"/>
    </location>
</feature>
<keyword evidence="3" id="KW-1185">Reference proteome</keyword>
<name>A0AAN8YF96_SOLBU</name>
<feature type="compositionally biased region" description="Basic and acidic residues" evidence="1">
    <location>
        <begin position="110"/>
        <end position="119"/>
    </location>
</feature>
<gene>
    <name evidence="2" type="ORF">RDI58_010265</name>
</gene>
<comment type="caution">
    <text evidence="2">The sequence shown here is derived from an EMBL/GenBank/DDBJ whole genome shotgun (WGS) entry which is preliminary data.</text>
</comment>
<dbReference type="AlphaFoldDB" id="A0AAN8YF96"/>
<reference evidence="2 3" key="1">
    <citation type="submission" date="2024-02" db="EMBL/GenBank/DDBJ databases">
        <title>de novo genome assembly of Solanum bulbocastanum strain 11H21.</title>
        <authorList>
            <person name="Hosaka A.J."/>
        </authorList>
    </citation>
    <scope>NUCLEOTIDE SEQUENCE [LARGE SCALE GENOMIC DNA]</scope>
    <source>
        <tissue evidence="2">Young leaves</tissue>
    </source>
</reference>
<protein>
    <submittedName>
        <fullName evidence="2">Uncharacterized protein</fullName>
    </submittedName>
</protein>
<dbReference type="Proteomes" id="UP001371456">
    <property type="component" value="Unassembled WGS sequence"/>
</dbReference>
<evidence type="ECO:0000313" key="3">
    <source>
        <dbReference type="Proteomes" id="UP001371456"/>
    </source>
</evidence>
<proteinExistence type="predicted"/>
<feature type="compositionally biased region" description="Basic and acidic residues" evidence="1">
    <location>
        <begin position="25"/>
        <end position="34"/>
    </location>
</feature>
<feature type="region of interest" description="Disordered" evidence="1">
    <location>
        <begin position="1"/>
        <end position="73"/>
    </location>
</feature>
<feature type="compositionally biased region" description="Basic and acidic residues" evidence="1">
    <location>
        <begin position="63"/>
        <end position="72"/>
    </location>
</feature>
<evidence type="ECO:0000313" key="2">
    <source>
        <dbReference type="EMBL" id="KAK6791184.1"/>
    </source>
</evidence>
<dbReference type="EMBL" id="JBANQN010000004">
    <property type="protein sequence ID" value="KAK6791184.1"/>
    <property type="molecule type" value="Genomic_DNA"/>
</dbReference>
<accession>A0AAN8YF96</accession>